<feature type="compositionally biased region" description="Basic and acidic residues" evidence="1">
    <location>
        <begin position="177"/>
        <end position="187"/>
    </location>
</feature>
<sequence>MKRLQPNQDTELTAPLRLFHHRRPVAAAVRSRSSSRVSSWSTRCPLLAAAEVAGLAAVVAARCHEERDELLALLGSLALEPLDSASTSRAHKAAGSSRAAATGPRRQLSPSNQQSRRPQRQTVSRGTVAIRSGGLAGAGAGWEMARKSAIFAGIRPDLAGVGSEVEERRRGRWGRGQTERQKGNEKKASMYALSRPTNTGHVAGAPTQLLRLLPLLLLVLPSGLREYLSPEINHRPEEDGTAPDPGVAGDAVLHPIVLVPGVSCSKLEARLTGAYRPSVPRCGAMKGKRWFGLWDNCSDLPAHHYVHCFMEQMSLVYDPVADDYRNLPGVETRVPNFGSARGFQINPEHP</sequence>
<gene>
    <name evidence="2" type="ORF">C2845_PM08G05500</name>
</gene>
<evidence type="ECO:0008006" key="4">
    <source>
        <dbReference type="Google" id="ProtNLM"/>
    </source>
</evidence>
<dbReference type="EMBL" id="PQIB02000010">
    <property type="protein sequence ID" value="RLM92561.1"/>
    <property type="molecule type" value="Genomic_DNA"/>
</dbReference>
<comment type="caution">
    <text evidence="2">The sequence shown here is derived from an EMBL/GenBank/DDBJ whole genome shotgun (WGS) entry which is preliminary data.</text>
</comment>
<dbReference type="OrthoDB" id="679070at2759"/>
<feature type="region of interest" description="Disordered" evidence="1">
    <location>
        <begin position="162"/>
        <end position="187"/>
    </location>
</feature>
<feature type="compositionally biased region" description="Low complexity" evidence="1">
    <location>
        <begin position="93"/>
        <end position="116"/>
    </location>
</feature>
<keyword evidence="3" id="KW-1185">Reference proteome</keyword>
<name>A0A3L6QZT4_PANMI</name>
<feature type="region of interest" description="Disordered" evidence="1">
    <location>
        <begin position="88"/>
        <end position="129"/>
    </location>
</feature>
<dbReference type="PANTHER" id="PTHR11440">
    <property type="entry name" value="LECITHIN-CHOLESTEROL ACYLTRANSFERASE-RELATED"/>
    <property type="match status" value="1"/>
</dbReference>
<dbReference type="Proteomes" id="UP000275267">
    <property type="component" value="Unassembled WGS sequence"/>
</dbReference>
<protein>
    <recommendedName>
        <fullName evidence="4">Lecithin-cholesterol acyltransferase-like 1</fullName>
    </recommendedName>
</protein>
<dbReference type="STRING" id="4540.A0A3L6QZT4"/>
<evidence type="ECO:0000313" key="2">
    <source>
        <dbReference type="EMBL" id="RLM92561.1"/>
    </source>
</evidence>
<organism evidence="2 3">
    <name type="scientific">Panicum miliaceum</name>
    <name type="common">Proso millet</name>
    <name type="synonym">Broomcorn millet</name>
    <dbReference type="NCBI Taxonomy" id="4540"/>
    <lineage>
        <taxon>Eukaryota</taxon>
        <taxon>Viridiplantae</taxon>
        <taxon>Streptophyta</taxon>
        <taxon>Embryophyta</taxon>
        <taxon>Tracheophyta</taxon>
        <taxon>Spermatophyta</taxon>
        <taxon>Magnoliopsida</taxon>
        <taxon>Liliopsida</taxon>
        <taxon>Poales</taxon>
        <taxon>Poaceae</taxon>
        <taxon>PACMAD clade</taxon>
        <taxon>Panicoideae</taxon>
        <taxon>Panicodae</taxon>
        <taxon>Paniceae</taxon>
        <taxon>Panicinae</taxon>
        <taxon>Panicum</taxon>
        <taxon>Panicum sect. Panicum</taxon>
    </lineage>
</organism>
<proteinExistence type="predicted"/>
<dbReference type="AlphaFoldDB" id="A0A3L6QZT4"/>
<evidence type="ECO:0000256" key="1">
    <source>
        <dbReference type="SAM" id="MobiDB-lite"/>
    </source>
</evidence>
<evidence type="ECO:0000313" key="3">
    <source>
        <dbReference type="Proteomes" id="UP000275267"/>
    </source>
</evidence>
<reference evidence="3" key="1">
    <citation type="journal article" date="2019" name="Nat. Commun.">
        <title>The genome of broomcorn millet.</title>
        <authorList>
            <person name="Zou C."/>
            <person name="Miki D."/>
            <person name="Li D."/>
            <person name="Tang Q."/>
            <person name="Xiao L."/>
            <person name="Rajput S."/>
            <person name="Deng P."/>
            <person name="Jia W."/>
            <person name="Huang R."/>
            <person name="Zhang M."/>
            <person name="Sun Y."/>
            <person name="Hu J."/>
            <person name="Fu X."/>
            <person name="Schnable P.S."/>
            <person name="Li F."/>
            <person name="Zhang H."/>
            <person name="Feng B."/>
            <person name="Zhu X."/>
            <person name="Liu R."/>
            <person name="Schnable J.C."/>
            <person name="Zhu J.-K."/>
            <person name="Zhang H."/>
        </authorList>
    </citation>
    <scope>NUCLEOTIDE SEQUENCE [LARGE SCALE GENOMIC DNA]</scope>
</reference>
<accession>A0A3L6QZT4</accession>